<name>A0A8S4R7J5_9NEOP</name>
<reference evidence="2" key="1">
    <citation type="submission" date="2022-03" db="EMBL/GenBank/DDBJ databases">
        <authorList>
            <person name="Lindestad O."/>
        </authorList>
    </citation>
    <scope>NUCLEOTIDE SEQUENCE</scope>
</reference>
<comment type="caution">
    <text evidence="2">The sequence shown here is derived from an EMBL/GenBank/DDBJ whole genome shotgun (WGS) entry which is preliminary data.</text>
</comment>
<feature type="region of interest" description="Disordered" evidence="1">
    <location>
        <begin position="25"/>
        <end position="69"/>
    </location>
</feature>
<protein>
    <submittedName>
        <fullName evidence="2">Jg1116 protein</fullName>
    </submittedName>
</protein>
<accession>A0A8S4R7J5</accession>
<evidence type="ECO:0000313" key="2">
    <source>
        <dbReference type="EMBL" id="CAH2232071.1"/>
    </source>
</evidence>
<dbReference type="AlphaFoldDB" id="A0A8S4R7J5"/>
<dbReference type="Proteomes" id="UP000838756">
    <property type="component" value="Unassembled WGS sequence"/>
</dbReference>
<evidence type="ECO:0000313" key="3">
    <source>
        <dbReference type="Proteomes" id="UP000838756"/>
    </source>
</evidence>
<dbReference type="EMBL" id="CAKXAJ010024864">
    <property type="protein sequence ID" value="CAH2232071.1"/>
    <property type="molecule type" value="Genomic_DNA"/>
</dbReference>
<sequence length="296" mass="33369">MADIDEINMDDEVCYEFDMTKIPEIVTPDEMNESGYQEGSENSFGDRRDSKEGFGGEGDSDSGVDGVSSGCSTADDCPVVSINDVVAYYDDIRPRRRHVPQLNYYHVDLERMATDAVVKGVPNSRYRVACFQRLPATLLAAVRARRVRRALVGLYFPSKVMPMVTTLGIWVDDRSAGPFAPITLLPVTSLLILDQLDKVWLYHHRSVVRASLVTQQGSPRAGEVYGWEGLLLLVYPLHPCQYIFDNLMDAHNNLNIRSRINLQCNILGYIKIHNSFKGNCLQFYIKLPIDILEMSL</sequence>
<dbReference type="OrthoDB" id="7433778at2759"/>
<organism evidence="2 3">
    <name type="scientific">Pararge aegeria aegeria</name>
    <dbReference type="NCBI Taxonomy" id="348720"/>
    <lineage>
        <taxon>Eukaryota</taxon>
        <taxon>Metazoa</taxon>
        <taxon>Ecdysozoa</taxon>
        <taxon>Arthropoda</taxon>
        <taxon>Hexapoda</taxon>
        <taxon>Insecta</taxon>
        <taxon>Pterygota</taxon>
        <taxon>Neoptera</taxon>
        <taxon>Endopterygota</taxon>
        <taxon>Lepidoptera</taxon>
        <taxon>Glossata</taxon>
        <taxon>Ditrysia</taxon>
        <taxon>Papilionoidea</taxon>
        <taxon>Nymphalidae</taxon>
        <taxon>Satyrinae</taxon>
        <taxon>Satyrini</taxon>
        <taxon>Parargina</taxon>
        <taxon>Pararge</taxon>
    </lineage>
</organism>
<gene>
    <name evidence="2" type="primary">jg1116</name>
    <name evidence="2" type="ORF">PAEG_LOCUS10391</name>
</gene>
<proteinExistence type="predicted"/>
<feature type="compositionally biased region" description="Polar residues" evidence="1">
    <location>
        <begin position="34"/>
        <end position="43"/>
    </location>
</feature>
<evidence type="ECO:0000256" key="1">
    <source>
        <dbReference type="SAM" id="MobiDB-lite"/>
    </source>
</evidence>
<keyword evidence="3" id="KW-1185">Reference proteome</keyword>
<feature type="compositionally biased region" description="Basic and acidic residues" evidence="1">
    <location>
        <begin position="44"/>
        <end position="54"/>
    </location>
</feature>